<evidence type="ECO:0000313" key="1">
    <source>
        <dbReference type="EMBL" id="KAI3781879.1"/>
    </source>
</evidence>
<proteinExistence type="predicted"/>
<sequence>MSSDFSDNHDARIQPVNSSTQNDDSKATADNEASETDDISFNLKDRDLYGDEAAVSFSTQNEDSKAITDYEWNEFMVEWGYGKCVTGYEVGKREKGLLEEK</sequence>
<keyword evidence="2" id="KW-1185">Reference proteome</keyword>
<name>A0ACB9GEL0_CICIN</name>
<gene>
    <name evidence="1" type="ORF">L2E82_11907</name>
</gene>
<protein>
    <submittedName>
        <fullName evidence="1">Uncharacterized protein</fullName>
    </submittedName>
</protein>
<dbReference type="EMBL" id="CM042010">
    <property type="protein sequence ID" value="KAI3781879.1"/>
    <property type="molecule type" value="Genomic_DNA"/>
</dbReference>
<organism evidence="1 2">
    <name type="scientific">Cichorium intybus</name>
    <name type="common">Chicory</name>
    <dbReference type="NCBI Taxonomy" id="13427"/>
    <lineage>
        <taxon>Eukaryota</taxon>
        <taxon>Viridiplantae</taxon>
        <taxon>Streptophyta</taxon>
        <taxon>Embryophyta</taxon>
        <taxon>Tracheophyta</taxon>
        <taxon>Spermatophyta</taxon>
        <taxon>Magnoliopsida</taxon>
        <taxon>eudicotyledons</taxon>
        <taxon>Gunneridae</taxon>
        <taxon>Pentapetalae</taxon>
        <taxon>asterids</taxon>
        <taxon>campanulids</taxon>
        <taxon>Asterales</taxon>
        <taxon>Asteraceae</taxon>
        <taxon>Cichorioideae</taxon>
        <taxon>Cichorieae</taxon>
        <taxon>Cichoriinae</taxon>
        <taxon>Cichorium</taxon>
    </lineage>
</organism>
<reference evidence="1 2" key="2">
    <citation type="journal article" date="2022" name="Mol. Ecol. Resour.">
        <title>The genomes of chicory, endive, great burdock and yacon provide insights into Asteraceae paleo-polyploidization history and plant inulin production.</title>
        <authorList>
            <person name="Fan W."/>
            <person name="Wang S."/>
            <person name="Wang H."/>
            <person name="Wang A."/>
            <person name="Jiang F."/>
            <person name="Liu H."/>
            <person name="Zhao H."/>
            <person name="Xu D."/>
            <person name="Zhang Y."/>
        </authorList>
    </citation>
    <scope>NUCLEOTIDE SEQUENCE [LARGE SCALE GENOMIC DNA]</scope>
    <source>
        <strain evidence="2">cv. Punajuju</strain>
        <tissue evidence="1">Leaves</tissue>
    </source>
</reference>
<evidence type="ECO:0000313" key="2">
    <source>
        <dbReference type="Proteomes" id="UP001055811"/>
    </source>
</evidence>
<comment type="caution">
    <text evidence="1">The sequence shown here is derived from an EMBL/GenBank/DDBJ whole genome shotgun (WGS) entry which is preliminary data.</text>
</comment>
<accession>A0ACB9GEL0</accession>
<reference evidence="2" key="1">
    <citation type="journal article" date="2022" name="Mol. Ecol. Resour.">
        <title>The genomes of chicory, endive, great burdock and yacon provide insights into Asteraceae palaeo-polyploidization history and plant inulin production.</title>
        <authorList>
            <person name="Fan W."/>
            <person name="Wang S."/>
            <person name="Wang H."/>
            <person name="Wang A."/>
            <person name="Jiang F."/>
            <person name="Liu H."/>
            <person name="Zhao H."/>
            <person name="Xu D."/>
            <person name="Zhang Y."/>
        </authorList>
    </citation>
    <scope>NUCLEOTIDE SEQUENCE [LARGE SCALE GENOMIC DNA]</scope>
    <source>
        <strain evidence="2">cv. Punajuju</strain>
    </source>
</reference>
<dbReference type="Proteomes" id="UP001055811">
    <property type="component" value="Linkage Group LG02"/>
</dbReference>